<dbReference type="AlphaFoldDB" id="S4PF61"/>
<reference evidence="1" key="2">
    <citation type="submission" date="2013-05" db="EMBL/GenBank/DDBJ databases">
        <authorList>
            <person name="Carter J.-M."/>
            <person name="Baker S.C."/>
            <person name="Pink R."/>
            <person name="Carter D.R.F."/>
            <person name="Collins A."/>
            <person name="Tomlin J."/>
            <person name="Gibbs M."/>
            <person name="Breuker C.J."/>
        </authorList>
    </citation>
    <scope>NUCLEOTIDE SEQUENCE</scope>
    <source>
        <tissue evidence="1">Ovary</tissue>
    </source>
</reference>
<protein>
    <submittedName>
        <fullName evidence="1">Uncharacterized protein</fullName>
    </submittedName>
</protein>
<accession>S4PF61</accession>
<evidence type="ECO:0000313" key="1">
    <source>
        <dbReference type="EMBL" id="JAA89584.1"/>
    </source>
</evidence>
<name>S4PF61_9NEOP</name>
<reference evidence="1" key="1">
    <citation type="journal article" date="2013" name="BMC Genomics">
        <title>Unscrambling butterfly oogenesis.</title>
        <authorList>
            <person name="Carter J.M."/>
            <person name="Baker S.C."/>
            <person name="Pink R."/>
            <person name="Carter D.R."/>
            <person name="Collins A."/>
            <person name="Tomlin J."/>
            <person name="Gibbs M."/>
            <person name="Breuker C.J."/>
        </authorList>
    </citation>
    <scope>NUCLEOTIDE SEQUENCE</scope>
    <source>
        <tissue evidence="1">Ovary</tissue>
    </source>
</reference>
<feature type="non-terminal residue" evidence="1">
    <location>
        <position position="127"/>
    </location>
</feature>
<sequence>MRTASVIDRLNLTDTLHKENLREWSSVKCKQDNTTLDYLWLRRRGLLDVLPGACLLGRVLVTLSEWSTRLIALKQTFSLFHMISIPHFVALIRVDILCEGHKMGQYLKWYKTEQNYFNVGAMTGLID</sequence>
<proteinExistence type="predicted"/>
<dbReference type="EMBL" id="GAIX01002976">
    <property type="protein sequence ID" value="JAA89584.1"/>
    <property type="molecule type" value="Transcribed_RNA"/>
</dbReference>
<organism evidence="1">
    <name type="scientific">Pararge aegeria</name>
    <name type="common">speckled wood butterfly</name>
    <dbReference type="NCBI Taxonomy" id="116150"/>
    <lineage>
        <taxon>Eukaryota</taxon>
        <taxon>Metazoa</taxon>
        <taxon>Ecdysozoa</taxon>
        <taxon>Arthropoda</taxon>
        <taxon>Hexapoda</taxon>
        <taxon>Insecta</taxon>
        <taxon>Pterygota</taxon>
        <taxon>Neoptera</taxon>
        <taxon>Endopterygota</taxon>
        <taxon>Lepidoptera</taxon>
        <taxon>Glossata</taxon>
        <taxon>Ditrysia</taxon>
        <taxon>Papilionoidea</taxon>
        <taxon>Nymphalidae</taxon>
        <taxon>Satyrinae</taxon>
        <taxon>Satyrini</taxon>
        <taxon>Parargina</taxon>
        <taxon>Pararge</taxon>
    </lineage>
</organism>